<evidence type="ECO:0008006" key="3">
    <source>
        <dbReference type="Google" id="ProtNLM"/>
    </source>
</evidence>
<protein>
    <recommendedName>
        <fullName evidence="3">Lipocalin-like</fullName>
    </recommendedName>
</protein>
<evidence type="ECO:0000313" key="1">
    <source>
        <dbReference type="EMBL" id="MBT0607344.1"/>
    </source>
</evidence>
<comment type="caution">
    <text evidence="1">The sequence shown here is derived from an EMBL/GenBank/DDBJ whole genome shotgun (WGS) entry which is preliminary data.</text>
</comment>
<proteinExistence type="predicted"/>
<organism evidence="1 2">
    <name type="scientific">Aequorivita echinoideorum</name>
    <dbReference type="NCBI Taxonomy" id="1549647"/>
    <lineage>
        <taxon>Bacteria</taxon>
        <taxon>Pseudomonadati</taxon>
        <taxon>Bacteroidota</taxon>
        <taxon>Flavobacteriia</taxon>
        <taxon>Flavobacteriales</taxon>
        <taxon>Flavobacteriaceae</taxon>
        <taxon>Aequorivita</taxon>
    </lineage>
</organism>
<name>A0ABS5S2E1_9FLAO</name>
<reference evidence="1 2" key="1">
    <citation type="submission" date="2021-05" db="EMBL/GenBank/DDBJ databases">
        <title>Aequorivita echinoideorum JCM 30378 genome.</title>
        <authorList>
            <person name="Zhang H."/>
            <person name="Li C."/>
        </authorList>
    </citation>
    <scope>NUCLEOTIDE SEQUENCE [LARGE SCALE GENOMIC DNA]</scope>
    <source>
        <strain evidence="1 2">JCM30378</strain>
    </source>
</reference>
<accession>A0ABS5S2E1</accession>
<sequence>MMKKILFIAGISMAFVQCGKDSDPYLIKNGAVGNFSKEMKMKQVDSIFSNDSIVKLSSVKGAIGTQGEVEIYDKDGSKLLLLSPNDESSPDSEITNIQVFDPRYKTEKGLTPASTFKDVKANYTIDNIQTTINSVVVFLKDSDIYLTIDKKNLPEELRYNMDAKVEATQIPDEAKFKYFMIGWEPSSK</sequence>
<dbReference type="EMBL" id="JAHCTB010000002">
    <property type="protein sequence ID" value="MBT0607344.1"/>
    <property type="molecule type" value="Genomic_DNA"/>
</dbReference>
<gene>
    <name evidence="1" type="ORF">KIV10_04040</name>
</gene>
<keyword evidence="2" id="KW-1185">Reference proteome</keyword>
<dbReference type="Proteomes" id="UP001297092">
    <property type="component" value="Unassembled WGS sequence"/>
</dbReference>
<evidence type="ECO:0000313" key="2">
    <source>
        <dbReference type="Proteomes" id="UP001297092"/>
    </source>
</evidence>